<keyword evidence="2" id="KW-0285">Flavoprotein</keyword>
<dbReference type="PANTHER" id="PTHR42973">
    <property type="entry name" value="BINDING OXIDOREDUCTASE, PUTATIVE (AFU_ORTHOLOGUE AFUA_1G17690)-RELATED"/>
    <property type="match status" value="1"/>
</dbReference>
<dbReference type="InterPro" id="IPR016166">
    <property type="entry name" value="FAD-bd_PCMH"/>
</dbReference>
<comment type="caution">
    <text evidence="6">The sequence shown here is derived from an EMBL/GenBank/DDBJ whole genome shotgun (WGS) entry which is preliminary data.</text>
</comment>
<dbReference type="Gene3D" id="3.40.462.20">
    <property type="match status" value="1"/>
</dbReference>
<accession>A0ABR0EWY8</accession>
<keyword evidence="3" id="KW-0274">FAD</keyword>
<evidence type="ECO:0000259" key="5">
    <source>
        <dbReference type="PROSITE" id="PS51387"/>
    </source>
</evidence>
<dbReference type="InterPro" id="IPR036318">
    <property type="entry name" value="FAD-bd_PCMH-like_sf"/>
</dbReference>
<protein>
    <recommendedName>
        <fullName evidence="5">FAD-binding PCMH-type domain-containing protein</fullName>
    </recommendedName>
</protein>
<keyword evidence="4" id="KW-0560">Oxidoreductase</keyword>
<name>A0ABR0EWY8_ZASCE</name>
<dbReference type="Gene3D" id="3.30.465.10">
    <property type="match status" value="1"/>
</dbReference>
<dbReference type="InterPro" id="IPR016167">
    <property type="entry name" value="FAD-bd_PCMH_sub1"/>
</dbReference>
<evidence type="ECO:0000256" key="1">
    <source>
        <dbReference type="ARBA" id="ARBA00005466"/>
    </source>
</evidence>
<dbReference type="Gene3D" id="3.30.43.10">
    <property type="entry name" value="Uridine Diphospho-n-acetylenolpyruvylglucosamine Reductase, domain 2"/>
    <property type="match status" value="1"/>
</dbReference>
<reference evidence="6 7" key="1">
    <citation type="journal article" date="2023" name="G3 (Bethesda)">
        <title>A chromosome-level genome assembly of Zasmidium syzygii isolated from banana leaves.</title>
        <authorList>
            <person name="van Westerhoven A.C."/>
            <person name="Mehrabi R."/>
            <person name="Talebi R."/>
            <person name="Steentjes M.B.F."/>
            <person name="Corcolon B."/>
            <person name="Chong P.A."/>
            <person name="Kema G.H.J."/>
            <person name="Seidl M.F."/>
        </authorList>
    </citation>
    <scope>NUCLEOTIDE SEQUENCE [LARGE SCALE GENOMIC DNA]</scope>
    <source>
        <strain evidence="6 7">P124</strain>
    </source>
</reference>
<dbReference type="PROSITE" id="PS51387">
    <property type="entry name" value="FAD_PCMH"/>
    <property type="match status" value="1"/>
</dbReference>
<dbReference type="EMBL" id="JAXOVC010000002">
    <property type="protein sequence ID" value="KAK4505765.1"/>
    <property type="molecule type" value="Genomic_DNA"/>
</dbReference>
<dbReference type="SUPFAM" id="SSF56176">
    <property type="entry name" value="FAD-binding/transporter-associated domain-like"/>
    <property type="match status" value="1"/>
</dbReference>
<dbReference type="InterPro" id="IPR050416">
    <property type="entry name" value="FAD-linked_Oxidoreductase"/>
</dbReference>
<dbReference type="InterPro" id="IPR016169">
    <property type="entry name" value="FAD-bd_PCMH_sub2"/>
</dbReference>
<sequence length="459" mass="49985">MAATLIKTIAQELHVLTPADTAEFEKYLQRWSGINLRRPAAILLPRTEEECQKAVHWAVTNKVPFTAKSGGHSLYSTVNYKGVVIDLSDYAGITHDAANKTAVLWGGVITKTVAVELAKDGCCTTLPAVNAVGAIPFFLNGGLSKNVAQLGYASDLIVSARLITADGKLIDVDEKNNPELLYAIRGAGQYFGLVTQITIRTFTFEEALDNSRGNVWDGRFIFPVDRVQEVCEVMKGIVSNDKYAANGLIMVGAPPPARKPCIAILPRLMAKDPSTLQQEAFKTLYDLNPLISGGGEVHIANAADALDPLGAPGGGYKKLVLTGLQELEPDRFTEVTNIWQELTTSHPSALSTTFAFQWDSRLPKPAPFESANSMHNVQFWANNMTWCTGGDSVEAAEAALQKVIGVLRGGQREEEYVDFANSLRGGPVERRYAGEARVGKLKELKRVWDGEGVFSREFL</sequence>
<evidence type="ECO:0000256" key="4">
    <source>
        <dbReference type="ARBA" id="ARBA00023002"/>
    </source>
</evidence>
<evidence type="ECO:0000256" key="2">
    <source>
        <dbReference type="ARBA" id="ARBA00022630"/>
    </source>
</evidence>
<keyword evidence="7" id="KW-1185">Reference proteome</keyword>
<dbReference type="Pfam" id="PF01565">
    <property type="entry name" value="FAD_binding_4"/>
    <property type="match status" value="1"/>
</dbReference>
<evidence type="ECO:0000313" key="7">
    <source>
        <dbReference type="Proteomes" id="UP001305779"/>
    </source>
</evidence>
<feature type="domain" description="FAD-binding PCMH-type" evidence="5">
    <location>
        <begin position="35"/>
        <end position="204"/>
    </location>
</feature>
<dbReference type="InterPro" id="IPR006094">
    <property type="entry name" value="Oxid_FAD_bind_N"/>
</dbReference>
<dbReference type="PANTHER" id="PTHR42973:SF7">
    <property type="entry name" value="FAD-BINDING PCMH-TYPE DOMAIN-CONTAINING PROTEIN"/>
    <property type="match status" value="1"/>
</dbReference>
<evidence type="ECO:0000313" key="6">
    <source>
        <dbReference type="EMBL" id="KAK4505765.1"/>
    </source>
</evidence>
<gene>
    <name evidence="6" type="ORF">PRZ48_003730</name>
</gene>
<evidence type="ECO:0000256" key="3">
    <source>
        <dbReference type="ARBA" id="ARBA00022827"/>
    </source>
</evidence>
<organism evidence="6 7">
    <name type="scientific">Zasmidium cellare</name>
    <name type="common">Wine cellar mold</name>
    <name type="synonym">Racodium cellare</name>
    <dbReference type="NCBI Taxonomy" id="395010"/>
    <lineage>
        <taxon>Eukaryota</taxon>
        <taxon>Fungi</taxon>
        <taxon>Dikarya</taxon>
        <taxon>Ascomycota</taxon>
        <taxon>Pezizomycotina</taxon>
        <taxon>Dothideomycetes</taxon>
        <taxon>Dothideomycetidae</taxon>
        <taxon>Mycosphaerellales</taxon>
        <taxon>Mycosphaerellaceae</taxon>
        <taxon>Zasmidium</taxon>
    </lineage>
</organism>
<proteinExistence type="inferred from homology"/>
<dbReference type="Proteomes" id="UP001305779">
    <property type="component" value="Unassembled WGS sequence"/>
</dbReference>
<comment type="similarity">
    <text evidence="1">Belongs to the oxygen-dependent FAD-linked oxidoreductase family.</text>
</comment>